<organism evidence="2 3">
    <name type="scientific">Natrialba magadii (strain ATCC 43099 / DSM 3394 / CCM 3739 / CIP 104546 / IAM 13178 / JCM 8861 / NBRC 102185 / NCIMB 2190 / MS3)</name>
    <name type="common">Natronobacterium magadii</name>
    <dbReference type="NCBI Taxonomy" id="547559"/>
    <lineage>
        <taxon>Archaea</taxon>
        <taxon>Methanobacteriati</taxon>
        <taxon>Methanobacteriota</taxon>
        <taxon>Stenosarchaea group</taxon>
        <taxon>Halobacteria</taxon>
        <taxon>Halobacteriales</taxon>
        <taxon>Natrialbaceae</taxon>
        <taxon>Natrialba</taxon>
    </lineage>
</organism>
<dbReference type="AlphaFoldDB" id="D3SV61"/>
<name>D3SV61_NATMM</name>
<sequence>MDQRNWFLALIAYLLAAIVVEMDPGGSLLYELSILIIQFILGIYIITFPIYIWLSK</sequence>
<dbReference type="Proteomes" id="UP000001879">
    <property type="component" value="Chromosome"/>
</dbReference>
<reference evidence="3" key="1">
    <citation type="submission" date="2010-02" db="EMBL/GenBank/DDBJ databases">
        <title>Complete sequence of chromosome of Natrialba magadii ATCC 43099.</title>
        <authorList>
            <consortium name="US DOE Joint Genome Institute"/>
            <person name="Lucas S."/>
            <person name="Copeland A."/>
            <person name="Lapidus A."/>
            <person name="Cheng J.-F."/>
            <person name="Bruce D."/>
            <person name="Goodwin L."/>
            <person name="Pitluck S."/>
            <person name="Davenport K."/>
            <person name="Saunders E."/>
            <person name="Detter J.C."/>
            <person name="Han C."/>
            <person name="Tapia R."/>
            <person name="Land M."/>
            <person name="Hauser L."/>
            <person name="Kyrpides N."/>
            <person name="Mikhailova N."/>
            <person name="De Castro R.E."/>
            <person name="Maupin-Furlow J.A."/>
            <person name="Woyke T."/>
        </authorList>
    </citation>
    <scope>NUCLEOTIDE SEQUENCE [LARGE SCALE GENOMIC DNA]</scope>
    <source>
        <strain evidence="3">ATCC 43099 / DSM 3394 / CCM 3739 / CIP 104546 / IAM 13178 / JCM 8861 / NBRC 102185 / NCIMB 2190 / MS3</strain>
    </source>
</reference>
<dbReference type="EMBL" id="CP001932">
    <property type="protein sequence ID" value="ADD05469.1"/>
    <property type="molecule type" value="Genomic_DNA"/>
</dbReference>
<evidence type="ECO:0000256" key="1">
    <source>
        <dbReference type="SAM" id="Phobius"/>
    </source>
</evidence>
<keyword evidence="1" id="KW-0472">Membrane</keyword>
<evidence type="ECO:0000313" key="2">
    <source>
        <dbReference type="EMBL" id="ADD05469.1"/>
    </source>
</evidence>
<dbReference type="HOGENOM" id="CLU_3003237_0_0_2"/>
<accession>D3SV61</accession>
<keyword evidence="1" id="KW-0812">Transmembrane</keyword>
<keyword evidence="1" id="KW-1133">Transmembrane helix</keyword>
<feature type="transmembrane region" description="Helical" evidence="1">
    <location>
        <begin position="32"/>
        <end position="54"/>
    </location>
</feature>
<dbReference type="PaxDb" id="547559-Nmag_1898"/>
<proteinExistence type="predicted"/>
<evidence type="ECO:0000313" key="3">
    <source>
        <dbReference type="Proteomes" id="UP000001879"/>
    </source>
</evidence>
<protein>
    <submittedName>
        <fullName evidence="2">Uncharacterized protein</fullName>
    </submittedName>
</protein>
<gene>
    <name evidence="2" type="ordered locus">Nmag_1898</name>
</gene>
<keyword evidence="3" id="KW-1185">Reference proteome</keyword>
<dbReference type="KEGG" id="nmg:Nmag_1898"/>
<reference evidence="2 3" key="2">
    <citation type="journal article" date="2012" name="BMC Genomics">
        <title>A comparative genomics perspective on the genetic content of the alkaliphilic haloarchaeon Natrialba magadii ATCC 43099T.</title>
        <authorList>
            <person name="Siddaramappa S."/>
            <person name="Challacombe J.F."/>
            <person name="Decastro R.E."/>
            <person name="Pfeiffer F."/>
            <person name="Sastre D.E."/>
            <person name="Gimenez M.I."/>
            <person name="Paggi R.A."/>
            <person name="Detter J.C."/>
            <person name="Davenport K.W."/>
            <person name="Goodwin L.A."/>
            <person name="Kyrpides N."/>
            <person name="Tapia R."/>
            <person name="Pitluck S."/>
            <person name="Lucas S."/>
            <person name="Woyke T."/>
            <person name="Maupin-Furlow J.A."/>
        </authorList>
    </citation>
    <scope>NUCLEOTIDE SEQUENCE [LARGE SCALE GENOMIC DNA]</scope>
    <source>
        <strain evidence="3">ATCC 43099 / DSM 3394 / CCM 3739 / CIP 104546 / IAM 13178 / JCM 8861 / NBRC 102185 / NCIMB 2190 / MS3</strain>
    </source>
</reference>